<gene>
    <name evidence="1" type="ORF">C0Z18_05760</name>
</gene>
<dbReference type="Gene3D" id="3.10.450.610">
    <property type="match status" value="1"/>
</dbReference>
<accession>A0A2N7VXZ2</accession>
<dbReference type="Proteomes" id="UP000235616">
    <property type="component" value="Unassembled WGS sequence"/>
</dbReference>
<dbReference type="InterPro" id="IPR032598">
    <property type="entry name" value="RsaM-like"/>
</dbReference>
<sequence>MRHPSATQRIHRVDGYVRLQECALAGLHFDHVDSGLDDSLLAELRAEGVDASTAGYTEWQRARGPGATYVTLGWDWYVDRGSGALLVAWSDIRSNVMCVDPRGVDLGMRQTAQALLRRVAGLNWPNAVAQAALAPLGEPVTCNPTLQ</sequence>
<dbReference type="Pfam" id="PF16245">
    <property type="entry name" value="DUF4902"/>
    <property type="match status" value="1"/>
</dbReference>
<dbReference type="AlphaFoldDB" id="A0A2N7VXZ2"/>
<proteinExistence type="predicted"/>
<dbReference type="OrthoDB" id="6921559at2"/>
<evidence type="ECO:0000313" key="1">
    <source>
        <dbReference type="EMBL" id="PMS22024.1"/>
    </source>
</evidence>
<dbReference type="RefSeq" id="WP_102644424.1">
    <property type="nucleotide sequence ID" value="NZ_PNYA01000004.1"/>
</dbReference>
<evidence type="ECO:0000313" key="2">
    <source>
        <dbReference type="Proteomes" id="UP000235616"/>
    </source>
</evidence>
<comment type="caution">
    <text evidence="1">The sequence shown here is derived from an EMBL/GenBank/DDBJ whole genome shotgun (WGS) entry which is preliminary data.</text>
</comment>
<dbReference type="EMBL" id="PNYA01000004">
    <property type="protein sequence ID" value="PMS22024.1"/>
    <property type="molecule type" value="Genomic_DNA"/>
</dbReference>
<protein>
    <submittedName>
        <fullName evidence="1">DUF4902 domain-containing protein</fullName>
    </submittedName>
</protein>
<name>A0A2N7VXZ2_9BURK</name>
<reference evidence="1 2" key="1">
    <citation type="submission" date="2018-01" db="EMBL/GenBank/DDBJ databases">
        <title>Whole genome analyses suggest that Burkholderia sensu lato contains two further novel genera in the rhizoxinica-symbiotica group Mycetohabitans gen. nov., and Trinickia gen. nov.: implications for the evolution of diazotrophy and nodulation in the Burkholderiaceae.</title>
        <authorList>
            <person name="Estrada-de los Santos P."/>
            <person name="Palmer M."/>
            <person name="Chavez-Ramirez B."/>
            <person name="Beukes C."/>
            <person name="Steenkamp E.T."/>
            <person name="Hirsch A.M."/>
            <person name="Manyaka P."/>
            <person name="Maluk M."/>
            <person name="Lafos M."/>
            <person name="Crook M."/>
            <person name="Gross E."/>
            <person name="Simon M.F."/>
            <person name="Bueno dos Reis Junior F."/>
            <person name="Poole P.S."/>
            <person name="Venter S.N."/>
            <person name="James E.K."/>
        </authorList>
    </citation>
    <scope>NUCLEOTIDE SEQUENCE [LARGE SCALE GENOMIC DNA]</scope>
    <source>
        <strain evidence="1 2">GIMN1.004</strain>
    </source>
</reference>
<keyword evidence="2" id="KW-1185">Reference proteome</keyword>
<organism evidence="1 2">
    <name type="scientific">Trinickia dabaoshanensis</name>
    <dbReference type="NCBI Taxonomy" id="564714"/>
    <lineage>
        <taxon>Bacteria</taxon>
        <taxon>Pseudomonadati</taxon>
        <taxon>Pseudomonadota</taxon>
        <taxon>Betaproteobacteria</taxon>
        <taxon>Burkholderiales</taxon>
        <taxon>Burkholderiaceae</taxon>
        <taxon>Trinickia</taxon>
    </lineage>
</organism>